<sequence length="73" mass="7809">MDASAAILTTFGLACLLVSWVLLLITSWKEDYAWGLCATLLPPFAYLVALFRLDKAGQAVLTALLGLILIALA</sequence>
<organism evidence="2 3">
    <name type="scientific">Sediminihaliea albiluteola</name>
    <dbReference type="NCBI Taxonomy" id="2758564"/>
    <lineage>
        <taxon>Bacteria</taxon>
        <taxon>Pseudomonadati</taxon>
        <taxon>Pseudomonadota</taxon>
        <taxon>Gammaproteobacteria</taxon>
        <taxon>Cellvibrionales</taxon>
        <taxon>Halieaceae</taxon>
        <taxon>Sediminihaliea</taxon>
    </lineage>
</organism>
<keyword evidence="3" id="KW-1185">Reference proteome</keyword>
<gene>
    <name evidence="2" type="ORF">H2508_09005</name>
</gene>
<dbReference type="RefSeq" id="WP_182172119.1">
    <property type="nucleotide sequence ID" value="NZ_JACFXU010000014.1"/>
</dbReference>
<evidence type="ECO:0000313" key="3">
    <source>
        <dbReference type="Proteomes" id="UP000539350"/>
    </source>
</evidence>
<keyword evidence="1" id="KW-1133">Transmembrane helix</keyword>
<comment type="caution">
    <text evidence="2">The sequence shown here is derived from an EMBL/GenBank/DDBJ whole genome shotgun (WGS) entry which is preliminary data.</text>
</comment>
<dbReference type="EMBL" id="JACFXU010000014">
    <property type="protein sequence ID" value="MBA6413245.1"/>
    <property type="molecule type" value="Genomic_DNA"/>
</dbReference>
<dbReference type="AlphaFoldDB" id="A0A7W2TWI8"/>
<name>A0A7W2TWI8_9GAMM</name>
<dbReference type="Proteomes" id="UP000539350">
    <property type="component" value="Unassembled WGS sequence"/>
</dbReference>
<reference evidence="2 3" key="1">
    <citation type="submission" date="2020-07" db="EMBL/GenBank/DDBJ databases">
        <title>Halieaceae bacterium, F7430, whole genome shotgun sequencing project.</title>
        <authorList>
            <person name="Jiang S."/>
            <person name="Liu Z.W."/>
            <person name="Du Z.J."/>
        </authorList>
    </citation>
    <scope>NUCLEOTIDE SEQUENCE [LARGE SCALE GENOMIC DNA]</scope>
    <source>
        <strain evidence="2 3">F7430</strain>
    </source>
</reference>
<keyword evidence="1" id="KW-0472">Membrane</keyword>
<protein>
    <submittedName>
        <fullName evidence="2">Uncharacterized protein</fullName>
    </submittedName>
</protein>
<evidence type="ECO:0000256" key="1">
    <source>
        <dbReference type="SAM" id="Phobius"/>
    </source>
</evidence>
<accession>A0A7W2TWI8</accession>
<proteinExistence type="predicted"/>
<keyword evidence="1" id="KW-0812">Transmembrane</keyword>
<evidence type="ECO:0000313" key="2">
    <source>
        <dbReference type="EMBL" id="MBA6413245.1"/>
    </source>
</evidence>
<feature type="transmembrane region" description="Helical" evidence="1">
    <location>
        <begin position="6"/>
        <end position="25"/>
    </location>
</feature>
<feature type="transmembrane region" description="Helical" evidence="1">
    <location>
        <begin position="32"/>
        <end position="50"/>
    </location>
</feature>